<proteinExistence type="predicted"/>
<dbReference type="PANTHER" id="PTHR43884:SF20">
    <property type="entry name" value="ACYL-COA DEHYDROGENASE FADE28"/>
    <property type="match status" value="1"/>
</dbReference>
<accession>A0A6G6Y767</accession>
<evidence type="ECO:0000256" key="1">
    <source>
        <dbReference type="ARBA" id="ARBA00022630"/>
    </source>
</evidence>
<reference evidence="5 6" key="1">
    <citation type="submission" date="2020-02" db="EMBL/GenBank/DDBJ databases">
        <authorList>
            <person name="Zheng R.K."/>
            <person name="Sun C.M."/>
        </authorList>
    </citation>
    <scope>NUCLEOTIDE SEQUENCE [LARGE SCALE GENOMIC DNA]</scope>
    <source>
        <strain evidence="6">zrk23</strain>
    </source>
</reference>
<feature type="domain" description="Acyl-CoA dehydrogenase/oxidase C-terminal" evidence="4">
    <location>
        <begin position="174"/>
        <end position="284"/>
    </location>
</feature>
<dbReference type="RefSeq" id="WP_165327773.1">
    <property type="nucleotide sequence ID" value="NZ_CP049109.1"/>
</dbReference>
<dbReference type="Proteomes" id="UP000501568">
    <property type="component" value="Chromosome"/>
</dbReference>
<evidence type="ECO:0000256" key="3">
    <source>
        <dbReference type="ARBA" id="ARBA00023002"/>
    </source>
</evidence>
<dbReference type="PANTHER" id="PTHR43884">
    <property type="entry name" value="ACYL-COA DEHYDROGENASE"/>
    <property type="match status" value="1"/>
</dbReference>
<evidence type="ECO:0000256" key="2">
    <source>
        <dbReference type="ARBA" id="ARBA00022827"/>
    </source>
</evidence>
<evidence type="ECO:0000313" key="6">
    <source>
        <dbReference type="Proteomes" id="UP000501568"/>
    </source>
</evidence>
<dbReference type="Gene3D" id="1.20.140.10">
    <property type="entry name" value="Butyryl-CoA Dehydrogenase, subunit A, domain 3"/>
    <property type="match status" value="1"/>
</dbReference>
<keyword evidence="2" id="KW-0274">FAD</keyword>
<dbReference type="InterPro" id="IPR009075">
    <property type="entry name" value="AcylCo_DH/oxidase_C"/>
</dbReference>
<dbReference type="KEGG" id="spzr:G5C33_13870"/>
<dbReference type="AlphaFoldDB" id="A0A6G6Y767"/>
<keyword evidence="6" id="KW-1185">Reference proteome</keyword>
<gene>
    <name evidence="5" type="ORF">G5C33_13870</name>
</gene>
<dbReference type="EMBL" id="CP049109">
    <property type="protein sequence ID" value="QIG80765.1"/>
    <property type="molecule type" value="Genomic_DNA"/>
</dbReference>
<dbReference type="SUPFAM" id="SSF47203">
    <property type="entry name" value="Acyl-CoA dehydrogenase C-terminal domain-like"/>
    <property type="match status" value="1"/>
</dbReference>
<dbReference type="Pfam" id="PF00441">
    <property type="entry name" value="Acyl-CoA_dh_1"/>
    <property type="match status" value="1"/>
</dbReference>
<dbReference type="InterPro" id="IPR036250">
    <property type="entry name" value="AcylCo_DH-like_C"/>
</dbReference>
<name>A0A6G6Y767_9SPHN</name>
<sequence length="306" mass="33006">MELALSDDQLTILDAVDVLTRPYVSPPTDCRDFVLTSPELDAELVQGGFLDIAFDPDLGAISAALVVEKLARLPYATESAMSALVRPLLGELPAPICMVESDQLTRPVRFLKPGATVVVVFPDKVASFTATEADVVAVAESLYAYPVAKLASADFESRLTTHDVSADEVRTRWRLATATEIAGLLQAAVDSTVLYVSERKQFGRPIGVFQAVRHRLAEASVRAMGARWMALKAAYSGDAGETALAAHYAQDSGSKIVYDLHQFLGGMGITLEHPLHLWTYRIKSLLSDLGGRTAQADVAAKEMWAA</sequence>
<keyword evidence="1" id="KW-0285">Flavoprotein</keyword>
<protein>
    <submittedName>
        <fullName evidence="5">Acyl-CoA dehydrogenase</fullName>
    </submittedName>
</protein>
<evidence type="ECO:0000313" key="5">
    <source>
        <dbReference type="EMBL" id="QIG80765.1"/>
    </source>
</evidence>
<organism evidence="5 6">
    <name type="scientific">Stakelama tenebrarum</name>
    <dbReference type="NCBI Taxonomy" id="2711215"/>
    <lineage>
        <taxon>Bacteria</taxon>
        <taxon>Pseudomonadati</taxon>
        <taxon>Pseudomonadota</taxon>
        <taxon>Alphaproteobacteria</taxon>
        <taxon>Sphingomonadales</taxon>
        <taxon>Sphingomonadaceae</taxon>
        <taxon>Stakelama</taxon>
    </lineage>
</organism>
<keyword evidence="3" id="KW-0560">Oxidoreductase</keyword>
<evidence type="ECO:0000259" key="4">
    <source>
        <dbReference type="Pfam" id="PF00441"/>
    </source>
</evidence>
<dbReference type="GO" id="GO:0003995">
    <property type="term" value="F:acyl-CoA dehydrogenase activity"/>
    <property type="evidence" value="ECO:0007669"/>
    <property type="project" value="TreeGrafter"/>
</dbReference>